<name>A0ABN9WR92_9DINO</name>
<sequence length="135" mass="14839">MMVTVRYTDARNDYVMEFKLLHARKNGSRQNCRLTWERYEFTSLRVPQERAPASTSAGSSTTRPTPSPGCGPWSTCCEEAAPARRGRGRGVPSAAEGGPSVRRWGLRGPYGRSSQARRQSCPQISSAQTSYVPVG</sequence>
<evidence type="ECO:0000313" key="2">
    <source>
        <dbReference type="EMBL" id="CAK0889245.1"/>
    </source>
</evidence>
<dbReference type="Proteomes" id="UP001189429">
    <property type="component" value="Unassembled WGS sequence"/>
</dbReference>
<reference evidence="2" key="1">
    <citation type="submission" date="2023-10" db="EMBL/GenBank/DDBJ databases">
        <authorList>
            <person name="Chen Y."/>
            <person name="Shah S."/>
            <person name="Dougan E. K."/>
            <person name="Thang M."/>
            <person name="Chan C."/>
        </authorList>
    </citation>
    <scope>NUCLEOTIDE SEQUENCE [LARGE SCALE GENOMIC DNA]</scope>
</reference>
<dbReference type="EMBL" id="CAUYUJ010019185">
    <property type="protein sequence ID" value="CAK0889245.1"/>
    <property type="molecule type" value="Genomic_DNA"/>
</dbReference>
<feature type="region of interest" description="Disordered" evidence="1">
    <location>
        <begin position="46"/>
        <end position="135"/>
    </location>
</feature>
<comment type="caution">
    <text evidence="2">The sequence shown here is derived from an EMBL/GenBank/DDBJ whole genome shotgun (WGS) entry which is preliminary data.</text>
</comment>
<proteinExistence type="predicted"/>
<accession>A0ABN9WR92</accession>
<protein>
    <submittedName>
        <fullName evidence="2">Uncharacterized protein</fullName>
    </submittedName>
</protein>
<gene>
    <name evidence="2" type="ORF">PCOR1329_LOCUS69840</name>
</gene>
<feature type="compositionally biased region" description="Polar residues" evidence="1">
    <location>
        <begin position="112"/>
        <end position="135"/>
    </location>
</feature>
<organism evidence="2 3">
    <name type="scientific">Prorocentrum cordatum</name>
    <dbReference type="NCBI Taxonomy" id="2364126"/>
    <lineage>
        <taxon>Eukaryota</taxon>
        <taxon>Sar</taxon>
        <taxon>Alveolata</taxon>
        <taxon>Dinophyceae</taxon>
        <taxon>Prorocentrales</taxon>
        <taxon>Prorocentraceae</taxon>
        <taxon>Prorocentrum</taxon>
    </lineage>
</organism>
<evidence type="ECO:0000256" key="1">
    <source>
        <dbReference type="SAM" id="MobiDB-lite"/>
    </source>
</evidence>
<evidence type="ECO:0000313" key="3">
    <source>
        <dbReference type="Proteomes" id="UP001189429"/>
    </source>
</evidence>
<keyword evidence="3" id="KW-1185">Reference proteome</keyword>
<feature type="compositionally biased region" description="Low complexity" evidence="1">
    <location>
        <begin position="50"/>
        <end position="64"/>
    </location>
</feature>